<dbReference type="SMART" id="SM00325">
    <property type="entry name" value="RhoGEF"/>
    <property type="match status" value="1"/>
</dbReference>
<keyword evidence="4" id="KW-1185">Reference proteome</keyword>
<feature type="compositionally biased region" description="Polar residues" evidence="1">
    <location>
        <begin position="328"/>
        <end position="342"/>
    </location>
</feature>
<name>A0A1B9GYB8_9TREE</name>
<organism evidence="3 4">
    <name type="scientific">Kwoniella heveanensis BCC8398</name>
    <dbReference type="NCBI Taxonomy" id="1296120"/>
    <lineage>
        <taxon>Eukaryota</taxon>
        <taxon>Fungi</taxon>
        <taxon>Dikarya</taxon>
        <taxon>Basidiomycota</taxon>
        <taxon>Agaricomycotina</taxon>
        <taxon>Tremellomycetes</taxon>
        <taxon>Tremellales</taxon>
        <taxon>Cryptococcaceae</taxon>
        <taxon>Kwoniella</taxon>
    </lineage>
</organism>
<feature type="compositionally biased region" description="Polar residues" evidence="1">
    <location>
        <begin position="224"/>
        <end position="236"/>
    </location>
</feature>
<evidence type="ECO:0000313" key="3">
    <source>
        <dbReference type="EMBL" id="OCF36003.1"/>
    </source>
</evidence>
<dbReference type="SUPFAM" id="SSF103657">
    <property type="entry name" value="BAR/IMD domain-like"/>
    <property type="match status" value="1"/>
</dbReference>
<dbReference type="Proteomes" id="UP000092666">
    <property type="component" value="Unassembled WGS sequence"/>
</dbReference>
<feature type="compositionally biased region" description="Low complexity" evidence="1">
    <location>
        <begin position="343"/>
        <end position="356"/>
    </location>
</feature>
<dbReference type="GO" id="GO:0005085">
    <property type="term" value="F:guanyl-nucleotide exchange factor activity"/>
    <property type="evidence" value="ECO:0007669"/>
    <property type="project" value="InterPro"/>
</dbReference>
<dbReference type="InterPro" id="IPR035899">
    <property type="entry name" value="DBL_dom_sf"/>
</dbReference>
<dbReference type="PROSITE" id="PS50010">
    <property type="entry name" value="DH_2"/>
    <property type="match status" value="1"/>
</dbReference>
<dbReference type="SUPFAM" id="SSF48065">
    <property type="entry name" value="DBL homology domain (DH-domain)"/>
    <property type="match status" value="1"/>
</dbReference>
<feature type="compositionally biased region" description="Polar residues" evidence="1">
    <location>
        <begin position="97"/>
        <end position="109"/>
    </location>
</feature>
<feature type="compositionally biased region" description="Low complexity" evidence="1">
    <location>
        <begin position="1116"/>
        <end position="1127"/>
    </location>
</feature>
<reference evidence="3 4" key="1">
    <citation type="submission" date="2013-07" db="EMBL/GenBank/DDBJ databases">
        <title>The Genome Sequence of Cryptococcus heveanensis BCC8398.</title>
        <authorList>
            <consortium name="The Broad Institute Genome Sequencing Platform"/>
            <person name="Cuomo C."/>
            <person name="Litvintseva A."/>
            <person name="Chen Y."/>
            <person name="Heitman J."/>
            <person name="Sun S."/>
            <person name="Springer D."/>
            <person name="Dromer F."/>
            <person name="Young S.K."/>
            <person name="Zeng Q."/>
            <person name="Gargeya S."/>
            <person name="Fitzgerald M."/>
            <person name="Abouelleil A."/>
            <person name="Alvarado L."/>
            <person name="Berlin A.M."/>
            <person name="Chapman S.B."/>
            <person name="Dewar J."/>
            <person name="Goldberg J."/>
            <person name="Griggs A."/>
            <person name="Gujja S."/>
            <person name="Hansen M."/>
            <person name="Howarth C."/>
            <person name="Imamovic A."/>
            <person name="Larimer J."/>
            <person name="McCowan C."/>
            <person name="Murphy C."/>
            <person name="Pearson M."/>
            <person name="Priest M."/>
            <person name="Roberts A."/>
            <person name="Saif S."/>
            <person name="Shea T."/>
            <person name="Sykes S."/>
            <person name="Wortman J."/>
            <person name="Nusbaum C."/>
            <person name="Birren B."/>
        </authorList>
    </citation>
    <scope>NUCLEOTIDE SEQUENCE [LARGE SCALE GENOMIC DNA]</scope>
    <source>
        <strain evidence="3 4">BCC8398</strain>
    </source>
</reference>
<evidence type="ECO:0000256" key="1">
    <source>
        <dbReference type="SAM" id="MobiDB-lite"/>
    </source>
</evidence>
<feature type="compositionally biased region" description="Basic and acidic residues" evidence="1">
    <location>
        <begin position="75"/>
        <end position="85"/>
    </location>
</feature>
<dbReference type="InterPro" id="IPR000219">
    <property type="entry name" value="DH_dom"/>
</dbReference>
<dbReference type="InterPro" id="IPR051492">
    <property type="entry name" value="Dynamin-Rho_GEF"/>
</dbReference>
<sequence length="1368" mass="149572">MPVSTPPRHSSPSKRAIELPSYRRSPSVSEAIQKYESKSREGTPSPVQVEKPPRPSGIPRPRGLEGKGSISGTAKEGRRVTDRQTKIPQPKPFPRSISDTFSASSNATAGPSRLPTPSKPAVAISVSRPTPPLRRKSSKDNLTKASQSGSSPSKGISPDQEGMTLYFGEFGERENKPTVTQLEAGSTPMVRGGPNRSSRSSIVEVHGSTSSHGSPKMRVAIPKRTSSQQNSPTTRQPISPTSPRSTVPPPISPRTSSKRLDPSPPLPRASTGVGILGEPIAESNDSRRNSQSSMSTATVTNTSELDGRRPSSAASSSRMSTPRLGSPKANTSPRKSPNLTIQTRPTPTSSRLSSTSIAQPSPPIPAKSPLRNLSRENSEGRSQTPRSGSVESNVANVGTPTSSGTRIDALTPNEQAVFTEPPTQIIATPDDVRFTQYTIPSVYSQESAPSSATGWAINGDPDHRRRPSRLDTVDWGKQGEKDSGERHRRSSSLPRLDKMLPRVPETPSTATTFGSDQEATIGHAPLPSNEHREPLKSPSLPMIRGEDLLPAATLRSSTDPMRPLLPSSPSIVLSKRTHLINEIATSERNYAKDLALVRDAYMYRFIRPMSTHSSGENTDASRRSSTYTYQTAETKRSSGHESWVLPKSPSEGFSFGHFPNGSSSSSFGTPQPSIKQKTMAPPVGKPLSPADLKAVFLNLDQLANAADDLATAFEQAMGEQQIGREGDDGTDRLGHAFVKMIPRIRPLYNFYCARQAVASLRLVELQSDPSYHRHLDDCWRSIKQHTHAWNLDSMLIKPVQRITKYPLLFDDLLACTTPVHPDYFAIRTAAQMSRAIATEIDEAKRRKDVVSSVIKITSPKEPAPKLLGLKRFRKDKMTRSASSVELVPAAISEASLSQIKDHVLKVDELDHCVRRVGREVLMWTAAAKEVLLTEDGMVKTWLRMVQLEPTDSTDRKILEFRKVVDAMISGPWQKLNEEVRSIIPIFGKILESTSNPKKVIAKRDSKYMDYSRFHALRASKKAVDKNLVASAAEFVALHTQLVDELPGFLEGCLRILDIALVAFARAQARYHRGIKEKVAAYAVDWLTTQTNESIVKAWHEHWAPYADAMDHFQVTRPGDPSSRPSSPAHGRYRSSSLRSQTTPTIVTTSPRDSKFSLLRRNSKTNARPPLSPRHSSGLRPSSVHSETSSRLSWGLPRISADQNRPIFDGLGLSPTKSMTLYNAVDLNSSQVSLASTESRVPSQSRTPSSGSKVGLGLGNVETERQLYGNAAEADAAEGWRNEKVLYQCACVADFDPSALGNRPYRGLRFLPLISGDLVDIFHEVGRIDELPSFPYPEVGVDNDGVLVGRSEEGSIGLVICSFLEPLRG</sequence>
<dbReference type="Gene3D" id="1.20.1270.60">
    <property type="entry name" value="Arfaptin homology (AH) domain/BAR domain"/>
    <property type="match status" value="1"/>
</dbReference>
<feature type="region of interest" description="Disordered" evidence="1">
    <location>
        <begin position="444"/>
        <end position="542"/>
    </location>
</feature>
<feature type="region of interest" description="Disordered" evidence="1">
    <location>
        <begin position="661"/>
        <end position="682"/>
    </location>
</feature>
<dbReference type="Gene3D" id="1.20.900.10">
    <property type="entry name" value="Dbl homology (DH) domain"/>
    <property type="match status" value="1"/>
</dbReference>
<dbReference type="OrthoDB" id="10256089at2759"/>
<evidence type="ECO:0000313" key="4">
    <source>
        <dbReference type="Proteomes" id="UP000092666"/>
    </source>
</evidence>
<feature type="compositionally biased region" description="Polar residues" evidence="1">
    <location>
        <begin position="289"/>
        <end position="304"/>
    </location>
</feature>
<feature type="compositionally biased region" description="Polar residues" evidence="1">
    <location>
        <begin position="412"/>
        <end position="424"/>
    </location>
</feature>
<feature type="region of interest" description="Disordered" evidence="1">
    <location>
        <begin position="611"/>
        <end position="630"/>
    </location>
</feature>
<feature type="compositionally biased region" description="Low complexity" evidence="1">
    <location>
        <begin position="146"/>
        <end position="158"/>
    </location>
</feature>
<feature type="region of interest" description="Disordered" evidence="1">
    <location>
        <begin position="1113"/>
        <end position="1191"/>
    </location>
</feature>
<dbReference type="PANTHER" id="PTHR22834">
    <property type="entry name" value="NUCLEAR FUSION PROTEIN FUS2"/>
    <property type="match status" value="1"/>
</dbReference>
<accession>A0A1B9GYB8</accession>
<dbReference type="PANTHER" id="PTHR22834:SF20">
    <property type="entry name" value="SH3 DOMAIN-CONTAINING PROTEIN"/>
    <property type="match status" value="1"/>
</dbReference>
<feature type="compositionally biased region" description="Polar residues" evidence="1">
    <location>
        <begin position="380"/>
        <end position="405"/>
    </location>
</feature>
<proteinExistence type="predicted"/>
<feature type="compositionally biased region" description="Low complexity" evidence="1">
    <location>
        <begin position="310"/>
        <end position="323"/>
    </location>
</feature>
<feature type="region of interest" description="Disordered" evidence="1">
    <location>
        <begin position="1"/>
        <end position="424"/>
    </location>
</feature>
<gene>
    <name evidence="3" type="ORF">I316_02498</name>
</gene>
<protein>
    <recommendedName>
        <fullName evidence="2">DH domain-containing protein</fullName>
    </recommendedName>
</protein>
<evidence type="ECO:0000259" key="2">
    <source>
        <dbReference type="PROSITE" id="PS50010"/>
    </source>
</evidence>
<feature type="region of interest" description="Disordered" evidence="1">
    <location>
        <begin position="1235"/>
        <end position="1256"/>
    </location>
</feature>
<feature type="compositionally biased region" description="Polar residues" evidence="1">
    <location>
        <begin position="195"/>
        <end position="213"/>
    </location>
</feature>
<feature type="compositionally biased region" description="Polar residues" evidence="1">
    <location>
        <begin position="1235"/>
        <end position="1251"/>
    </location>
</feature>
<feature type="compositionally biased region" description="Polar residues" evidence="1">
    <location>
        <begin position="444"/>
        <end position="453"/>
    </location>
</feature>
<feature type="compositionally biased region" description="Polar residues" evidence="1">
    <location>
        <begin position="1178"/>
        <end position="1191"/>
    </location>
</feature>
<dbReference type="GO" id="GO:0032955">
    <property type="term" value="P:regulation of division septum assembly"/>
    <property type="evidence" value="ECO:0007669"/>
    <property type="project" value="TreeGrafter"/>
</dbReference>
<feature type="domain" description="DH" evidence="2">
    <location>
        <begin position="575"/>
        <end position="843"/>
    </location>
</feature>
<dbReference type="InterPro" id="IPR027267">
    <property type="entry name" value="AH/BAR_dom_sf"/>
</dbReference>
<feature type="compositionally biased region" description="Polar residues" evidence="1">
    <location>
        <begin position="506"/>
        <end position="518"/>
    </location>
</feature>
<feature type="compositionally biased region" description="Polar residues" evidence="1">
    <location>
        <begin position="1133"/>
        <end position="1150"/>
    </location>
</feature>
<dbReference type="STRING" id="1296120.A0A1B9GYB8"/>
<dbReference type="EMBL" id="KI669497">
    <property type="protein sequence ID" value="OCF36003.1"/>
    <property type="molecule type" value="Genomic_DNA"/>
</dbReference>
<dbReference type="GO" id="GO:0031991">
    <property type="term" value="P:regulation of actomyosin contractile ring contraction"/>
    <property type="evidence" value="ECO:0007669"/>
    <property type="project" value="TreeGrafter"/>
</dbReference>
<feature type="compositionally biased region" description="Basic and acidic residues" evidence="1">
    <location>
        <begin position="460"/>
        <end position="485"/>
    </location>
</feature>
<reference evidence="4" key="2">
    <citation type="submission" date="2013-12" db="EMBL/GenBank/DDBJ databases">
        <title>Evolution of pathogenesis and genome organization in the Tremellales.</title>
        <authorList>
            <person name="Cuomo C."/>
            <person name="Litvintseva A."/>
            <person name="Heitman J."/>
            <person name="Chen Y."/>
            <person name="Sun S."/>
            <person name="Springer D."/>
            <person name="Dromer F."/>
            <person name="Young S."/>
            <person name="Zeng Q."/>
            <person name="Chapman S."/>
            <person name="Gujja S."/>
            <person name="Saif S."/>
            <person name="Birren B."/>
        </authorList>
    </citation>
    <scope>NUCLEOTIDE SEQUENCE [LARGE SCALE GENOMIC DNA]</scope>
    <source>
        <strain evidence="4">BCC8398</strain>
    </source>
</reference>
<dbReference type="Pfam" id="PF00621">
    <property type="entry name" value="RhoGEF"/>
    <property type="match status" value="1"/>
</dbReference>
<dbReference type="GO" id="GO:0005737">
    <property type="term" value="C:cytoplasm"/>
    <property type="evidence" value="ECO:0007669"/>
    <property type="project" value="TreeGrafter"/>
</dbReference>